<feature type="compositionally biased region" description="Basic and acidic residues" evidence="16">
    <location>
        <begin position="762"/>
        <end position="780"/>
    </location>
</feature>
<evidence type="ECO:0000256" key="10">
    <source>
        <dbReference type="ARBA" id="ARBA00022737"/>
    </source>
</evidence>
<feature type="region of interest" description="Disordered" evidence="16">
    <location>
        <begin position="1018"/>
        <end position="1147"/>
    </location>
</feature>
<dbReference type="GO" id="GO:0003779">
    <property type="term" value="F:actin binding"/>
    <property type="evidence" value="ECO:0007669"/>
    <property type="project" value="UniProtKB-KW"/>
</dbReference>
<feature type="compositionally biased region" description="Low complexity" evidence="16">
    <location>
        <begin position="1070"/>
        <end position="1080"/>
    </location>
</feature>
<feature type="domain" description="SH3" evidence="17">
    <location>
        <begin position="2"/>
        <end position="69"/>
    </location>
</feature>
<evidence type="ECO:0000256" key="12">
    <source>
        <dbReference type="ARBA" id="ARBA00023136"/>
    </source>
</evidence>
<feature type="compositionally biased region" description="Low complexity" evidence="16">
    <location>
        <begin position="1041"/>
        <end position="1056"/>
    </location>
</feature>
<keyword evidence="9" id="KW-0254">Endocytosis</keyword>
<keyword evidence="12" id="KW-0472">Membrane</keyword>
<feature type="compositionally biased region" description="Low complexity" evidence="16">
    <location>
        <begin position="863"/>
        <end position="879"/>
    </location>
</feature>
<evidence type="ECO:0000256" key="5">
    <source>
        <dbReference type="ARBA" id="ARBA00020357"/>
    </source>
</evidence>
<dbReference type="GO" id="GO:0030479">
    <property type="term" value="C:actin cortical patch"/>
    <property type="evidence" value="ECO:0007669"/>
    <property type="project" value="UniProtKB-SubCell"/>
</dbReference>
<evidence type="ECO:0000256" key="15">
    <source>
        <dbReference type="PROSITE-ProRule" id="PRU00192"/>
    </source>
</evidence>
<dbReference type="GO" id="GO:0006897">
    <property type="term" value="P:endocytosis"/>
    <property type="evidence" value="ECO:0007669"/>
    <property type="project" value="UniProtKB-KW"/>
</dbReference>
<reference evidence="18" key="1">
    <citation type="submission" date="2021-02" db="EMBL/GenBank/DDBJ databases">
        <title>Genome sequence Cadophora malorum strain M34.</title>
        <authorList>
            <person name="Stefanovic E."/>
            <person name="Vu D."/>
            <person name="Scully C."/>
            <person name="Dijksterhuis J."/>
            <person name="Roader J."/>
            <person name="Houbraken J."/>
        </authorList>
    </citation>
    <scope>NUCLEOTIDE SEQUENCE</scope>
    <source>
        <strain evidence="18">M34</strain>
    </source>
</reference>
<dbReference type="Proteomes" id="UP000664132">
    <property type="component" value="Unassembled WGS sequence"/>
</dbReference>
<evidence type="ECO:0000256" key="4">
    <source>
        <dbReference type="ARBA" id="ARBA00007948"/>
    </source>
</evidence>
<feature type="compositionally biased region" description="Polar residues" evidence="16">
    <location>
        <begin position="1030"/>
        <end position="1040"/>
    </location>
</feature>
<evidence type="ECO:0000256" key="8">
    <source>
        <dbReference type="ARBA" id="ARBA00022490"/>
    </source>
</evidence>
<dbReference type="SUPFAM" id="SSF50044">
    <property type="entry name" value="SH3-domain"/>
    <property type="match status" value="3"/>
</dbReference>
<dbReference type="GO" id="GO:0000147">
    <property type="term" value="P:actin cortical patch assembly"/>
    <property type="evidence" value="ECO:0007669"/>
    <property type="project" value="TreeGrafter"/>
</dbReference>
<dbReference type="CDD" id="cd11773">
    <property type="entry name" value="SH3_Sla1p_1"/>
    <property type="match status" value="1"/>
</dbReference>
<comment type="similarity">
    <text evidence="4">Belongs to the SLA1 family.</text>
</comment>
<gene>
    <name evidence="18" type="ORF">IFR04_006951</name>
</gene>
<feature type="compositionally biased region" description="Polar residues" evidence="16">
    <location>
        <begin position="919"/>
        <end position="952"/>
    </location>
</feature>
<dbReference type="AlphaFoldDB" id="A0A8H7TE54"/>
<evidence type="ECO:0000256" key="11">
    <source>
        <dbReference type="ARBA" id="ARBA00022753"/>
    </source>
</evidence>
<evidence type="ECO:0000256" key="13">
    <source>
        <dbReference type="ARBA" id="ARBA00023203"/>
    </source>
</evidence>
<dbReference type="InterPro" id="IPR013761">
    <property type="entry name" value="SAM/pointed_sf"/>
</dbReference>
<comment type="subcellular location">
    <subcellularLocation>
        <location evidence="3">Cell membrane</location>
        <topology evidence="3">Peripheral membrane protein</topology>
        <orientation evidence="3">Cytoplasmic side</orientation>
    </subcellularLocation>
    <subcellularLocation>
        <location evidence="2">Cytoplasm</location>
        <location evidence="2">Cytoskeleton</location>
        <location evidence="2">Actin patch</location>
    </subcellularLocation>
    <subcellularLocation>
        <location evidence="1">Endosome membrane</location>
        <topology evidence="1">Peripheral membrane protein</topology>
        <orientation evidence="1">Cytoplasmic side</orientation>
    </subcellularLocation>
</comment>
<evidence type="ECO:0000256" key="7">
    <source>
        <dbReference type="ARBA" id="ARBA00022475"/>
    </source>
</evidence>
<dbReference type="Pfam" id="PF24081">
    <property type="entry name" value="PH_SLA1"/>
    <property type="match status" value="1"/>
</dbReference>
<protein>
    <recommendedName>
        <fullName evidence="5">Actin cytoskeleton-regulatory complex protein SLA1</fullName>
    </recommendedName>
</protein>
<evidence type="ECO:0000256" key="14">
    <source>
        <dbReference type="ARBA" id="ARBA00023212"/>
    </source>
</evidence>
<dbReference type="Gene3D" id="2.30.30.40">
    <property type="entry name" value="SH3 Domains"/>
    <property type="match status" value="3"/>
</dbReference>
<dbReference type="GO" id="GO:0005886">
    <property type="term" value="C:plasma membrane"/>
    <property type="evidence" value="ECO:0007669"/>
    <property type="project" value="UniProtKB-SubCell"/>
</dbReference>
<feature type="compositionally biased region" description="Basic and acidic residues" evidence="16">
    <location>
        <begin position="492"/>
        <end position="527"/>
    </location>
</feature>
<dbReference type="GO" id="GO:0030833">
    <property type="term" value="P:regulation of actin filament polymerization"/>
    <property type="evidence" value="ECO:0007669"/>
    <property type="project" value="TreeGrafter"/>
</dbReference>
<dbReference type="Pfam" id="PF00018">
    <property type="entry name" value="SH3_1"/>
    <property type="match status" value="2"/>
</dbReference>
<proteinExistence type="inferred from homology"/>
<dbReference type="InterPro" id="IPR035821">
    <property type="entry name" value="Sla1_SH3_3"/>
</dbReference>
<dbReference type="Gene3D" id="1.10.150.50">
    <property type="entry name" value="Transcription Factor, Ets-1"/>
    <property type="match status" value="1"/>
</dbReference>
<feature type="compositionally biased region" description="Pro residues" evidence="16">
    <location>
        <begin position="838"/>
        <end position="851"/>
    </location>
</feature>
<feature type="compositionally biased region" description="Gly residues" evidence="16">
    <location>
        <begin position="701"/>
        <end position="711"/>
    </location>
</feature>
<dbReference type="InterPro" id="IPR036028">
    <property type="entry name" value="SH3-like_dom_sf"/>
</dbReference>
<dbReference type="CDD" id="cd09532">
    <property type="entry name" value="SAM_SLA1_fungal"/>
    <property type="match status" value="1"/>
</dbReference>
<feature type="domain" description="SH3" evidence="17">
    <location>
        <begin position="70"/>
        <end position="127"/>
    </location>
</feature>
<feature type="compositionally biased region" description="Pro residues" evidence="16">
    <location>
        <begin position="796"/>
        <end position="807"/>
    </location>
</feature>
<feature type="compositionally biased region" description="Low complexity" evidence="16">
    <location>
        <begin position="155"/>
        <end position="173"/>
    </location>
</feature>
<accession>A0A8H7TE54</accession>
<dbReference type="PANTHER" id="PTHR15735:SF19">
    <property type="entry name" value="ACTIN CYTOSKELETON-REGULATORY COMPLEX PROTEIN SLA1"/>
    <property type="match status" value="1"/>
</dbReference>
<organism evidence="18 19">
    <name type="scientific">Cadophora malorum</name>
    <dbReference type="NCBI Taxonomy" id="108018"/>
    <lineage>
        <taxon>Eukaryota</taxon>
        <taxon>Fungi</taxon>
        <taxon>Dikarya</taxon>
        <taxon>Ascomycota</taxon>
        <taxon>Pezizomycotina</taxon>
        <taxon>Leotiomycetes</taxon>
        <taxon>Helotiales</taxon>
        <taxon>Ploettnerulaceae</taxon>
        <taxon>Cadophora</taxon>
    </lineage>
</organism>
<dbReference type="InterPro" id="IPR056996">
    <property type="entry name" value="PH_SLA1"/>
</dbReference>
<dbReference type="PRINTS" id="PR00452">
    <property type="entry name" value="SH3DOMAIN"/>
</dbReference>
<dbReference type="Gene3D" id="2.30.30.700">
    <property type="entry name" value="SLA1 homology domain 1"/>
    <property type="match status" value="1"/>
</dbReference>
<keyword evidence="7" id="KW-1003">Cell membrane</keyword>
<evidence type="ECO:0000256" key="1">
    <source>
        <dbReference type="ARBA" id="ARBA00004125"/>
    </source>
</evidence>
<evidence type="ECO:0000256" key="6">
    <source>
        <dbReference type="ARBA" id="ARBA00022443"/>
    </source>
</evidence>
<dbReference type="CDD" id="cd11775">
    <property type="entry name" value="SH3_Sla1p_3"/>
    <property type="match status" value="1"/>
</dbReference>
<feature type="compositionally biased region" description="Polar residues" evidence="16">
    <location>
        <begin position="437"/>
        <end position="452"/>
    </location>
</feature>
<dbReference type="PANTHER" id="PTHR15735">
    <property type="entry name" value="FCH AND DOUBLE SH3 DOMAINS PROTEIN"/>
    <property type="match status" value="1"/>
</dbReference>
<evidence type="ECO:0000313" key="18">
    <source>
        <dbReference type="EMBL" id="KAG4419914.1"/>
    </source>
</evidence>
<feature type="compositionally biased region" description="Low complexity" evidence="16">
    <location>
        <begin position="783"/>
        <end position="795"/>
    </location>
</feature>
<feature type="region of interest" description="Disordered" evidence="16">
    <location>
        <begin position="699"/>
        <end position="952"/>
    </location>
</feature>
<keyword evidence="11" id="KW-0967">Endosome</keyword>
<dbReference type="GO" id="GO:0005634">
    <property type="term" value="C:nucleus"/>
    <property type="evidence" value="ECO:0007669"/>
    <property type="project" value="TreeGrafter"/>
</dbReference>
<dbReference type="CDD" id="cd11774">
    <property type="entry name" value="SH3_Sla1p_2"/>
    <property type="match status" value="1"/>
</dbReference>
<dbReference type="GO" id="GO:0043130">
    <property type="term" value="F:ubiquitin binding"/>
    <property type="evidence" value="ECO:0007669"/>
    <property type="project" value="InterPro"/>
</dbReference>
<feature type="domain" description="SH3" evidence="17">
    <location>
        <begin position="372"/>
        <end position="434"/>
    </location>
</feature>
<keyword evidence="19" id="KW-1185">Reference proteome</keyword>
<feature type="compositionally biased region" description="Pro residues" evidence="16">
    <location>
        <begin position="136"/>
        <end position="145"/>
    </location>
</feature>
<dbReference type="PROSITE" id="PS50002">
    <property type="entry name" value="SH3"/>
    <property type="match status" value="3"/>
</dbReference>
<evidence type="ECO:0000256" key="3">
    <source>
        <dbReference type="ARBA" id="ARBA00004413"/>
    </source>
</evidence>
<feature type="region of interest" description="Disordered" evidence="16">
    <location>
        <begin position="583"/>
        <end position="610"/>
    </location>
</feature>
<evidence type="ECO:0000256" key="2">
    <source>
        <dbReference type="ARBA" id="ARBA00004134"/>
    </source>
</evidence>
<feature type="compositionally biased region" description="Basic and acidic residues" evidence="16">
    <location>
        <begin position="466"/>
        <end position="475"/>
    </location>
</feature>
<sequence>MGFLGVYKAIYDYVPQGASELAISEGDILYVLEKSTEDDWWKAKKKASGEDDDEPTGLVPSNYVEEAQPTNQARALYDYTRQTDEELSFTEDATLEVFDTSDPDWILVGLDNEYGFAPANYIEIQEGKALSSTAQAPPPSLPRRPPAAIEDDDSLGSPGSPQSPVQSPAAALAGIINQRKASAPATRAPPAQYTPEASDEDEGPPPSMPARPVSQARAPEPVHTREASPPSPGPRMSPPYNRASFNRSIDDEVASHAPGGFHMYNINEMVSIMGKRKKMPTTLGVNIATGVILIAPEKSRDGPEQTWTAEKMTHYSIEGKHVFLELVRPSKSVDFHAGAKDTALEIVSALGELAGAVRAEGLREVIFAGTGQGQKKGQILYDFMAQGDDEVTVAVGDEVIIVDDTKSEEWWQVKRLRNGKEGVVPSSYVEVTGTVAAPSSSGINAGKSTIDQNRLEEERLAKESLRAARMEEESKGSQVIPERGSSLSARDSSNHDGKQRSRHESGRDGQSRSSKSKPDPAKVRTWTDRSKSFSVEAQFLALKDGKINLHKMNGVKIAVPVVKMSIEDLEYVERMTGVSLDEDKPLSDIKKQQKARAANNTSPGGAGASIVPKSTKPEYDWFQFFLSCDVPVGLCERYGQAFNRDSMDESVLPDIDATVLRTLGIREGDIIKIMRYLDKKYNRTGGKRNVSFGGEEVIDGESGGLFSGPGGTLKNNTRKGRPAPAVQTNDIVDADAFKQGSNEKTVRHEGVATPLASMPTPAKKDEVRSGFDDDAWDVKPSKQQPQASQAQAATPSPAPAPTLPPAQPTLTGSMQELSLLSAPLEPTRAQPAAQPPQISQPPQQPQQPAQPQPQGATPSFFAGIGQQQTGLPQQQTGAQFNPQMNQLNIARQRPAPPPQFQSQGSLMIPAPPSRPLSAPQANQQSGFSLPPLQAQNTGIQNSSGFQNQIAPSGQSLNDIRMQQQYTGFNGPQNPNQNMGMMNQPQNFGQFNNGVQNGFQYPMQTGMQPGMPQQQSFMNNGGGPFADPRPQQFSPIQQQPTGFQSSFGPPQQQFPQPTGINSFLPPPLQPQPTGMPQQQQQNGFSSFNPPPVPPIPQQNTIAPLVPQKTGPPPPVRFGVTGDAKKLMPQATGRRANLSQATPQNPFGF</sequence>
<dbReference type="GO" id="GO:0010008">
    <property type="term" value="C:endosome membrane"/>
    <property type="evidence" value="ECO:0007669"/>
    <property type="project" value="UniProtKB-SubCell"/>
</dbReference>
<dbReference type="Pfam" id="PF03983">
    <property type="entry name" value="SHD1"/>
    <property type="match status" value="1"/>
</dbReference>
<feature type="region of interest" description="Disordered" evidence="16">
    <location>
        <begin position="466"/>
        <end position="527"/>
    </location>
</feature>
<dbReference type="InterPro" id="IPR035800">
    <property type="entry name" value="Sla1_SH3_1"/>
</dbReference>
<dbReference type="EMBL" id="JAFJYH010000095">
    <property type="protein sequence ID" value="KAG4419914.1"/>
    <property type="molecule type" value="Genomic_DNA"/>
</dbReference>
<feature type="region of interest" description="Disordered" evidence="16">
    <location>
        <begin position="130"/>
        <end position="244"/>
    </location>
</feature>
<dbReference type="OrthoDB" id="26539at2759"/>
<dbReference type="GO" id="GO:0030674">
    <property type="term" value="F:protein-macromolecule adaptor activity"/>
    <property type="evidence" value="ECO:0007669"/>
    <property type="project" value="InterPro"/>
</dbReference>
<name>A0A8H7TE54_9HELO</name>
<dbReference type="SMART" id="SM00326">
    <property type="entry name" value="SH3"/>
    <property type="match status" value="3"/>
</dbReference>
<dbReference type="InterPro" id="IPR001452">
    <property type="entry name" value="SH3_domain"/>
</dbReference>
<dbReference type="InterPro" id="IPR007131">
    <property type="entry name" value="SHD1"/>
</dbReference>
<dbReference type="GO" id="GO:0042802">
    <property type="term" value="F:identical protein binding"/>
    <property type="evidence" value="ECO:0007669"/>
    <property type="project" value="InterPro"/>
</dbReference>
<evidence type="ECO:0000256" key="16">
    <source>
        <dbReference type="SAM" id="MobiDB-lite"/>
    </source>
</evidence>
<evidence type="ECO:0000256" key="9">
    <source>
        <dbReference type="ARBA" id="ARBA00022583"/>
    </source>
</evidence>
<keyword evidence="10" id="KW-0677">Repeat</keyword>
<evidence type="ECO:0000313" key="19">
    <source>
        <dbReference type="Proteomes" id="UP000664132"/>
    </source>
</evidence>
<comment type="caution">
    <text evidence="18">The sequence shown here is derived from an EMBL/GenBank/DDBJ whole genome shotgun (WGS) entry which is preliminary data.</text>
</comment>
<feature type="region of interest" description="Disordered" evidence="16">
    <location>
        <begin position="437"/>
        <end position="456"/>
    </location>
</feature>
<keyword evidence="14" id="KW-0206">Cytoskeleton</keyword>
<keyword evidence="13" id="KW-0009">Actin-binding</keyword>
<keyword evidence="6 15" id="KW-0728">SH3 domain</keyword>
<evidence type="ECO:0000259" key="17">
    <source>
        <dbReference type="PROSITE" id="PS50002"/>
    </source>
</evidence>
<keyword evidence="8" id="KW-0963">Cytoplasm</keyword>
<feature type="compositionally biased region" description="Polar residues" evidence="16">
    <location>
        <begin position="1135"/>
        <end position="1147"/>
    </location>
</feature>
<feature type="compositionally biased region" description="Polar residues" evidence="16">
    <location>
        <begin position="880"/>
        <end position="889"/>
    </location>
</feature>
<dbReference type="Pfam" id="PF14604">
    <property type="entry name" value="SH3_9"/>
    <property type="match status" value="1"/>
</dbReference>